<proteinExistence type="inferred from homology"/>
<dbReference type="SUPFAM" id="SSF52777">
    <property type="entry name" value="CoA-dependent acyltransferases"/>
    <property type="match status" value="1"/>
</dbReference>
<dbReference type="Pfam" id="PF02458">
    <property type="entry name" value="Transferase"/>
    <property type="match status" value="1"/>
</dbReference>
<evidence type="ECO:0000313" key="6">
    <source>
        <dbReference type="Proteomes" id="UP000324897"/>
    </source>
</evidence>
<keyword evidence="3" id="KW-0012">Acyltransferase</keyword>
<evidence type="ECO:0000256" key="3">
    <source>
        <dbReference type="ARBA" id="ARBA00023315"/>
    </source>
</evidence>
<dbReference type="InterPro" id="IPR050317">
    <property type="entry name" value="Plant_Fungal_Acyltransferase"/>
</dbReference>
<dbReference type="GO" id="GO:0016747">
    <property type="term" value="F:acyltransferase activity, transferring groups other than amino-acyl groups"/>
    <property type="evidence" value="ECO:0007669"/>
    <property type="project" value="TreeGrafter"/>
</dbReference>
<evidence type="ECO:0000256" key="4">
    <source>
        <dbReference type="SAM" id="MobiDB-lite"/>
    </source>
</evidence>
<name>A0A5J9WTU8_9POAL</name>
<comment type="caution">
    <text evidence="5">The sequence shown here is derived from an EMBL/GenBank/DDBJ whole genome shotgun (WGS) entry which is preliminary data.</text>
</comment>
<dbReference type="Gene3D" id="3.30.559.10">
    <property type="entry name" value="Chloramphenicol acetyltransferase-like domain"/>
    <property type="match status" value="2"/>
</dbReference>
<feature type="region of interest" description="Disordered" evidence="4">
    <location>
        <begin position="216"/>
        <end position="246"/>
    </location>
</feature>
<dbReference type="InterPro" id="IPR023213">
    <property type="entry name" value="CAT-like_dom_sf"/>
</dbReference>
<sequence>MENMDVKVQRSHVIPAPPTQPSEEVPFTVFDLVAPPYHVTVLFAFTAPNPTNAALIDALAATLPRFPLLTARLENKRQNGRPFFVTGSGGGAGALVVEAEVDSPLADHLPLAPSPRLARLHAPLGDGEEGGGASPTPPHLLQVQINRFACGGLVVASSAHHQAADGYSMSTFFHAWVDAVRSAGAPPPLGRPVPYGPGAIVPRRPPRCEFEHRGAQFRPAASNKDAVAGGGNGTANSSSTPRPEPVRVAPSEIANMTLHYTREFVAELKAAAHNKYTTFETVSAHLWRKITAARFGHADADDSPTSLNVSVNGRARLGPDAVPRGFFGNVVLTARSDSAPGSGPTTAGDLVHGTLADAAAKVRAGVRAVDRRYFQSFIDFGALHGSDDEQLEPTVEDEDYVLLPDVASDSWLHLELHKLDFGCGGRLVGVMPATVPLDGVIVLMPSLQKEGGVDVFVALYDKHAKELRNIAYTMD</sequence>
<accession>A0A5J9WTU8</accession>
<dbReference type="Gramene" id="TVU50760">
    <property type="protein sequence ID" value="TVU50760"/>
    <property type="gene ID" value="EJB05_02149"/>
</dbReference>
<dbReference type="OrthoDB" id="674773at2759"/>
<gene>
    <name evidence="5" type="ORF">EJB05_02149</name>
</gene>
<protein>
    <submittedName>
        <fullName evidence="5">Uncharacterized protein</fullName>
    </submittedName>
</protein>
<dbReference type="EMBL" id="RWGY01000002">
    <property type="protein sequence ID" value="TVU50760.1"/>
    <property type="molecule type" value="Genomic_DNA"/>
</dbReference>
<reference evidence="5 6" key="1">
    <citation type="journal article" date="2019" name="Sci. Rep.">
        <title>A high-quality genome of Eragrostis curvula grass provides insights into Poaceae evolution and supports new strategies to enhance forage quality.</title>
        <authorList>
            <person name="Carballo J."/>
            <person name="Santos B.A.C.M."/>
            <person name="Zappacosta D."/>
            <person name="Garbus I."/>
            <person name="Selva J.P."/>
            <person name="Gallo C.A."/>
            <person name="Diaz A."/>
            <person name="Albertini E."/>
            <person name="Caccamo M."/>
            <person name="Echenique V."/>
        </authorList>
    </citation>
    <scope>NUCLEOTIDE SEQUENCE [LARGE SCALE GENOMIC DNA]</scope>
    <source>
        <strain evidence="6">cv. Victoria</strain>
        <tissue evidence="5">Leaf</tissue>
    </source>
</reference>
<dbReference type="Proteomes" id="UP000324897">
    <property type="component" value="Chromosome 6"/>
</dbReference>
<organism evidence="5 6">
    <name type="scientific">Eragrostis curvula</name>
    <name type="common">weeping love grass</name>
    <dbReference type="NCBI Taxonomy" id="38414"/>
    <lineage>
        <taxon>Eukaryota</taxon>
        <taxon>Viridiplantae</taxon>
        <taxon>Streptophyta</taxon>
        <taxon>Embryophyta</taxon>
        <taxon>Tracheophyta</taxon>
        <taxon>Spermatophyta</taxon>
        <taxon>Magnoliopsida</taxon>
        <taxon>Liliopsida</taxon>
        <taxon>Poales</taxon>
        <taxon>Poaceae</taxon>
        <taxon>PACMAD clade</taxon>
        <taxon>Chloridoideae</taxon>
        <taxon>Eragrostideae</taxon>
        <taxon>Eragrostidinae</taxon>
        <taxon>Eragrostis</taxon>
    </lineage>
</organism>
<dbReference type="PANTHER" id="PTHR31642">
    <property type="entry name" value="TRICHOTHECENE 3-O-ACETYLTRANSFERASE"/>
    <property type="match status" value="1"/>
</dbReference>
<comment type="similarity">
    <text evidence="1">Belongs to the plant acyltransferase family.</text>
</comment>
<keyword evidence="2" id="KW-0808">Transferase</keyword>
<evidence type="ECO:0000256" key="2">
    <source>
        <dbReference type="ARBA" id="ARBA00022679"/>
    </source>
</evidence>
<keyword evidence="6" id="KW-1185">Reference proteome</keyword>
<dbReference type="PANTHER" id="PTHR31642:SF151">
    <property type="entry name" value="OS12G0134700 PROTEIN"/>
    <property type="match status" value="1"/>
</dbReference>
<dbReference type="AlphaFoldDB" id="A0A5J9WTU8"/>
<feature type="non-terminal residue" evidence="5">
    <location>
        <position position="1"/>
    </location>
</feature>
<evidence type="ECO:0000256" key="1">
    <source>
        <dbReference type="ARBA" id="ARBA00009861"/>
    </source>
</evidence>
<evidence type="ECO:0000313" key="5">
    <source>
        <dbReference type="EMBL" id="TVU50760.1"/>
    </source>
</evidence>
<feature type="region of interest" description="Disordered" evidence="4">
    <location>
        <begin position="1"/>
        <end position="20"/>
    </location>
</feature>